<comment type="caution">
    <text evidence="1">The sequence shown here is derived from an EMBL/GenBank/DDBJ whole genome shotgun (WGS) entry which is preliminary data.</text>
</comment>
<feature type="non-terminal residue" evidence="1">
    <location>
        <position position="1"/>
    </location>
</feature>
<protein>
    <submittedName>
        <fullName evidence="1">17716_t:CDS:1</fullName>
    </submittedName>
</protein>
<sequence length="96" mass="11343">QSKVLAMNQIQSDIFWSCKIKNAKEYNNQICRLYIATSILNDENIKQELIITNLDYHVSDNNDVEEKITTRSYNQKNQSLEENKNLVIEKNKHKKI</sequence>
<reference evidence="1" key="1">
    <citation type="submission" date="2021-06" db="EMBL/GenBank/DDBJ databases">
        <authorList>
            <person name="Kallberg Y."/>
            <person name="Tangrot J."/>
            <person name="Rosling A."/>
        </authorList>
    </citation>
    <scope>NUCLEOTIDE SEQUENCE</scope>
    <source>
        <strain evidence="1">MA461A</strain>
    </source>
</reference>
<gene>
    <name evidence="1" type="ORF">RPERSI_LOCUS11143</name>
</gene>
<evidence type="ECO:0000313" key="1">
    <source>
        <dbReference type="EMBL" id="CAG8719111.1"/>
    </source>
</evidence>
<accession>A0ACA9PR26</accession>
<dbReference type="EMBL" id="CAJVQC010022660">
    <property type="protein sequence ID" value="CAG8719111.1"/>
    <property type="molecule type" value="Genomic_DNA"/>
</dbReference>
<proteinExistence type="predicted"/>
<organism evidence="1 2">
    <name type="scientific">Racocetra persica</name>
    <dbReference type="NCBI Taxonomy" id="160502"/>
    <lineage>
        <taxon>Eukaryota</taxon>
        <taxon>Fungi</taxon>
        <taxon>Fungi incertae sedis</taxon>
        <taxon>Mucoromycota</taxon>
        <taxon>Glomeromycotina</taxon>
        <taxon>Glomeromycetes</taxon>
        <taxon>Diversisporales</taxon>
        <taxon>Gigasporaceae</taxon>
        <taxon>Racocetra</taxon>
    </lineage>
</organism>
<keyword evidence="2" id="KW-1185">Reference proteome</keyword>
<dbReference type="Proteomes" id="UP000789920">
    <property type="component" value="Unassembled WGS sequence"/>
</dbReference>
<evidence type="ECO:0000313" key="2">
    <source>
        <dbReference type="Proteomes" id="UP000789920"/>
    </source>
</evidence>
<name>A0ACA9PR26_9GLOM</name>